<dbReference type="EMBL" id="HBUF01530669">
    <property type="protein sequence ID" value="CAG6751701.1"/>
    <property type="molecule type" value="Transcribed_RNA"/>
</dbReference>
<organism evidence="1">
    <name type="scientific">Cacopsylla melanoneura</name>
    <dbReference type="NCBI Taxonomy" id="428564"/>
    <lineage>
        <taxon>Eukaryota</taxon>
        <taxon>Metazoa</taxon>
        <taxon>Ecdysozoa</taxon>
        <taxon>Arthropoda</taxon>
        <taxon>Hexapoda</taxon>
        <taxon>Insecta</taxon>
        <taxon>Pterygota</taxon>
        <taxon>Neoptera</taxon>
        <taxon>Paraneoptera</taxon>
        <taxon>Hemiptera</taxon>
        <taxon>Sternorrhyncha</taxon>
        <taxon>Psylloidea</taxon>
        <taxon>Psyllidae</taxon>
        <taxon>Psyllinae</taxon>
        <taxon>Cacopsylla</taxon>
    </lineage>
</organism>
<accession>A0A8D8ZPX0</accession>
<evidence type="ECO:0000313" key="1">
    <source>
        <dbReference type="EMBL" id="CAG6751703.1"/>
    </source>
</evidence>
<name>A0A8D8ZPX0_9HEMI</name>
<dbReference type="AlphaFoldDB" id="A0A8D8ZPX0"/>
<dbReference type="EMBL" id="HBUF01530671">
    <property type="protein sequence ID" value="CAG6751705.1"/>
    <property type="molecule type" value="Transcribed_RNA"/>
</dbReference>
<dbReference type="EMBL" id="HBUF01530670">
    <property type="protein sequence ID" value="CAG6751703.1"/>
    <property type="molecule type" value="Transcribed_RNA"/>
</dbReference>
<reference evidence="1" key="1">
    <citation type="submission" date="2021-05" db="EMBL/GenBank/DDBJ databases">
        <authorList>
            <person name="Alioto T."/>
            <person name="Alioto T."/>
            <person name="Gomez Garrido J."/>
        </authorList>
    </citation>
    <scope>NUCLEOTIDE SEQUENCE</scope>
</reference>
<sequence length="112" mass="12604">MLGFIFRSTRDFPDTLSFKILYCSLVRSVLEFSSCIWNPSYAFHSGRIERIQHRALRMLDGKSRSSVLSSSSSSSLSSSSTRFMSSIFSSSLRHTFSTFTPAIIFSLQAHGM</sequence>
<dbReference type="EMBL" id="HBUF01530672">
    <property type="protein sequence ID" value="CAG6751707.1"/>
    <property type="molecule type" value="Transcribed_RNA"/>
</dbReference>
<proteinExistence type="predicted"/>
<protein>
    <submittedName>
        <fullName evidence="1">Uncharacterized protein</fullName>
    </submittedName>
</protein>